<accession>A0A8S1ZL54</accession>
<reference evidence="2" key="1">
    <citation type="submission" date="2021-01" db="EMBL/GenBank/DDBJ databases">
        <authorList>
            <person name="Bezrukov I."/>
        </authorList>
    </citation>
    <scope>NUCLEOTIDE SEQUENCE</scope>
</reference>
<protein>
    <submittedName>
        <fullName evidence="2">Uncharacterized protein</fullName>
    </submittedName>
</protein>
<name>A0A8S1ZL54_ARAAE</name>
<feature type="compositionally biased region" description="Basic and acidic residues" evidence="1">
    <location>
        <begin position="76"/>
        <end position="90"/>
    </location>
</feature>
<evidence type="ECO:0000256" key="1">
    <source>
        <dbReference type="SAM" id="MobiDB-lite"/>
    </source>
</evidence>
<proteinExistence type="predicted"/>
<dbReference type="AlphaFoldDB" id="A0A8S1ZL54"/>
<evidence type="ECO:0000313" key="2">
    <source>
        <dbReference type="EMBL" id="CAE5960492.1"/>
    </source>
</evidence>
<dbReference type="EMBL" id="LR999451">
    <property type="protein sequence ID" value="CAE5960492.1"/>
    <property type="molecule type" value="Genomic_DNA"/>
</dbReference>
<feature type="compositionally biased region" description="Acidic residues" evidence="1">
    <location>
        <begin position="63"/>
        <end position="75"/>
    </location>
</feature>
<feature type="region of interest" description="Disordered" evidence="1">
    <location>
        <begin position="57"/>
        <end position="90"/>
    </location>
</feature>
<sequence length="90" mass="9989">MMVPCVSRKKQRITSLGRGNVQLVTEEDNDDELGHSTDDAYSEREQIAIDALNILSTRNPAADNDDELGDSTDDAADLHGYKDDSDFKKM</sequence>
<organism evidence="2 3">
    <name type="scientific">Arabidopsis arenosa</name>
    <name type="common">Sand rock-cress</name>
    <name type="synonym">Cardaminopsis arenosa</name>
    <dbReference type="NCBI Taxonomy" id="38785"/>
    <lineage>
        <taxon>Eukaryota</taxon>
        <taxon>Viridiplantae</taxon>
        <taxon>Streptophyta</taxon>
        <taxon>Embryophyta</taxon>
        <taxon>Tracheophyta</taxon>
        <taxon>Spermatophyta</taxon>
        <taxon>Magnoliopsida</taxon>
        <taxon>eudicotyledons</taxon>
        <taxon>Gunneridae</taxon>
        <taxon>Pentapetalae</taxon>
        <taxon>rosids</taxon>
        <taxon>malvids</taxon>
        <taxon>Brassicales</taxon>
        <taxon>Brassicaceae</taxon>
        <taxon>Camelineae</taxon>
        <taxon>Arabidopsis</taxon>
    </lineage>
</organism>
<keyword evidence="3" id="KW-1185">Reference proteome</keyword>
<evidence type="ECO:0000313" key="3">
    <source>
        <dbReference type="Proteomes" id="UP000682877"/>
    </source>
</evidence>
<dbReference type="Proteomes" id="UP000682877">
    <property type="component" value="Chromosome 1"/>
</dbReference>
<gene>
    <name evidence="2" type="ORF">AARE701A_LOCUS3924</name>
</gene>